<dbReference type="AlphaFoldDB" id="A0A7J5AII7"/>
<organism evidence="1 2">
    <name type="scientific">Tenacibaculum aiptasiae</name>
    <dbReference type="NCBI Taxonomy" id="426481"/>
    <lineage>
        <taxon>Bacteria</taxon>
        <taxon>Pseudomonadati</taxon>
        <taxon>Bacteroidota</taxon>
        <taxon>Flavobacteriia</taxon>
        <taxon>Flavobacteriales</taxon>
        <taxon>Flavobacteriaceae</taxon>
        <taxon>Tenacibaculum</taxon>
    </lineage>
</organism>
<keyword evidence="2" id="KW-1185">Reference proteome</keyword>
<proteinExistence type="predicted"/>
<sequence length="148" mass="17386">MKYLKISTILIVLFLSCQIEKETDSVIQLNAVDLTLQKNENFFNRLEELSTTKNKKEINTKIETILNDYYDNQADLKSKTKSLNEIQNEILKQYFSNLNTKDNITQFTNSYTQQIQNKNISQSDKLFCINAIDFYQKLMNYVNLSNNT</sequence>
<reference evidence="1 2" key="1">
    <citation type="submission" date="2019-09" db="EMBL/GenBank/DDBJ databases">
        <authorList>
            <person name="Cao W.R."/>
        </authorList>
    </citation>
    <scope>NUCLEOTIDE SEQUENCE [LARGE SCALE GENOMIC DNA]</scope>
    <source>
        <strain evidence="2">a4</strain>
    </source>
</reference>
<evidence type="ECO:0000313" key="2">
    <source>
        <dbReference type="Proteomes" id="UP000467305"/>
    </source>
</evidence>
<comment type="caution">
    <text evidence="1">The sequence shown here is derived from an EMBL/GenBank/DDBJ whole genome shotgun (WGS) entry which is preliminary data.</text>
</comment>
<accession>A0A7J5AII7</accession>
<name>A0A7J5AII7_9FLAO</name>
<gene>
    <name evidence="1" type="ORF">F7018_10395</name>
</gene>
<dbReference type="Proteomes" id="UP000467305">
    <property type="component" value="Unassembled WGS sequence"/>
</dbReference>
<dbReference type="RefSeq" id="WP_150899998.1">
    <property type="nucleotide sequence ID" value="NZ_WAAU01000014.1"/>
</dbReference>
<dbReference type="PROSITE" id="PS51257">
    <property type="entry name" value="PROKAR_LIPOPROTEIN"/>
    <property type="match status" value="1"/>
</dbReference>
<dbReference type="EMBL" id="WAAU01000014">
    <property type="protein sequence ID" value="KAB1157330.1"/>
    <property type="molecule type" value="Genomic_DNA"/>
</dbReference>
<protein>
    <submittedName>
        <fullName evidence="1">Uncharacterized protein</fullName>
    </submittedName>
</protein>
<evidence type="ECO:0000313" key="1">
    <source>
        <dbReference type="EMBL" id="KAB1157330.1"/>
    </source>
</evidence>